<organism evidence="2">
    <name type="scientific">marine metagenome</name>
    <dbReference type="NCBI Taxonomy" id="408172"/>
    <lineage>
        <taxon>unclassified sequences</taxon>
        <taxon>metagenomes</taxon>
        <taxon>ecological metagenomes</taxon>
    </lineage>
</organism>
<keyword evidence="1" id="KW-0472">Membrane</keyword>
<keyword evidence="1" id="KW-0812">Transmembrane</keyword>
<name>A0A382D125_9ZZZZ</name>
<evidence type="ECO:0000256" key="1">
    <source>
        <dbReference type="SAM" id="Phobius"/>
    </source>
</evidence>
<feature type="transmembrane region" description="Helical" evidence="1">
    <location>
        <begin position="93"/>
        <end position="111"/>
    </location>
</feature>
<protein>
    <submittedName>
        <fullName evidence="2">Uncharacterized protein</fullName>
    </submittedName>
</protein>
<feature type="non-terminal residue" evidence="2">
    <location>
        <position position="1"/>
    </location>
</feature>
<sequence length="154" mass="17280">VEVTFHCPSCRAALPVTADITSTSIVCGGCGRTLDLMFTDCVKNDDEVDRCPLCEGRDFYIRKDFNPQLGLTIVVIGALISAGFYWFEMDLVAYGVLGVAALIDLVVYRRLVDITVCYRCHAEFRGAYRRTAAIFDLHIADELEPEYERQIGLR</sequence>
<feature type="transmembrane region" description="Helical" evidence="1">
    <location>
        <begin position="69"/>
        <end position="87"/>
    </location>
</feature>
<gene>
    <name evidence="2" type="ORF">METZ01_LOCUS184275</name>
</gene>
<accession>A0A382D125</accession>
<dbReference type="EMBL" id="UINC01036839">
    <property type="protein sequence ID" value="SVB31421.1"/>
    <property type="molecule type" value="Genomic_DNA"/>
</dbReference>
<proteinExistence type="predicted"/>
<keyword evidence="1" id="KW-1133">Transmembrane helix</keyword>
<reference evidence="2" key="1">
    <citation type="submission" date="2018-05" db="EMBL/GenBank/DDBJ databases">
        <authorList>
            <person name="Lanie J.A."/>
            <person name="Ng W.-L."/>
            <person name="Kazmierczak K.M."/>
            <person name="Andrzejewski T.M."/>
            <person name="Davidsen T.M."/>
            <person name="Wayne K.J."/>
            <person name="Tettelin H."/>
            <person name="Glass J.I."/>
            <person name="Rusch D."/>
            <person name="Podicherti R."/>
            <person name="Tsui H.-C.T."/>
            <person name="Winkler M.E."/>
        </authorList>
    </citation>
    <scope>NUCLEOTIDE SEQUENCE</scope>
</reference>
<dbReference type="AlphaFoldDB" id="A0A382D125"/>
<evidence type="ECO:0000313" key="2">
    <source>
        <dbReference type="EMBL" id="SVB31421.1"/>
    </source>
</evidence>